<comment type="similarity">
    <text evidence="7">Belongs to the binding-protein-dependent transport system permease family.</text>
</comment>
<evidence type="ECO:0000256" key="5">
    <source>
        <dbReference type="ARBA" id="ARBA00022989"/>
    </source>
</evidence>
<evidence type="ECO:0000259" key="8">
    <source>
        <dbReference type="PROSITE" id="PS50928"/>
    </source>
</evidence>
<dbReference type="InterPro" id="IPR035906">
    <property type="entry name" value="MetI-like_sf"/>
</dbReference>
<feature type="transmembrane region" description="Helical" evidence="7">
    <location>
        <begin position="287"/>
        <end position="308"/>
    </location>
</feature>
<dbReference type="EMBL" id="JAAOIW010000006">
    <property type="protein sequence ID" value="NHN31859.1"/>
    <property type="molecule type" value="Genomic_DNA"/>
</dbReference>
<reference evidence="9" key="1">
    <citation type="submission" date="2020-03" db="EMBL/GenBank/DDBJ databases">
        <title>Draft sequencing of Paenibacilllus sp. S3N08.</title>
        <authorList>
            <person name="Kim D.-U."/>
        </authorList>
    </citation>
    <scope>NUCLEOTIDE SEQUENCE</scope>
    <source>
        <strain evidence="9">S3N08</strain>
    </source>
</reference>
<gene>
    <name evidence="9" type="ORF">G9U52_18650</name>
</gene>
<name>A0ABX0J685_9BACL</name>
<accession>A0ABX0J685</accession>
<dbReference type="Gene3D" id="1.10.3720.10">
    <property type="entry name" value="MetI-like"/>
    <property type="match status" value="1"/>
</dbReference>
<comment type="caution">
    <text evidence="9">The sequence shown here is derived from an EMBL/GenBank/DDBJ whole genome shotgun (WGS) entry which is preliminary data.</text>
</comment>
<evidence type="ECO:0000256" key="4">
    <source>
        <dbReference type="ARBA" id="ARBA00022692"/>
    </source>
</evidence>
<feature type="domain" description="ABC transmembrane type-1" evidence="8">
    <location>
        <begin position="93"/>
        <end position="308"/>
    </location>
</feature>
<dbReference type="RefSeq" id="WP_166152142.1">
    <property type="nucleotide sequence ID" value="NZ_JAAOIW010000006.1"/>
</dbReference>
<dbReference type="PROSITE" id="PS50928">
    <property type="entry name" value="ABC_TM1"/>
    <property type="match status" value="1"/>
</dbReference>
<organism evidence="9 10">
    <name type="scientific">Paenibacillus agricola</name>
    <dbReference type="NCBI Taxonomy" id="2716264"/>
    <lineage>
        <taxon>Bacteria</taxon>
        <taxon>Bacillati</taxon>
        <taxon>Bacillota</taxon>
        <taxon>Bacilli</taxon>
        <taxon>Bacillales</taxon>
        <taxon>Paenibacillaceae</taxon>
        <taxon>Paenibacillus</taxon>
    </lineage>
</organism>
<evidence type="ECO:0000313" key="10">
    <source>
        <dbReference type="Proteomes" id="UP001165962"/>
    </source>
</evidence>
<keyword evidence="10" id="KW-1185">Reference proteome</keyword>
<keyword evidence="2 7" id="KW-0813">Transport</keyword>
<keyword evidence="6 7" id="KW-0472">Membrane</keyword>
<evidence type="ECO:0000256" key="6">
    <source>
        <dbReference type="ARBA" id="ARBA00023136"/>
    </source>
</evidence>
<feature type="transmembrane region" description="Helical" evidence="7">
    <location>
        <begin position="194"/>
        <end position="213"/>
    </location>
</feature>
<sequence>MRMNSTAAASTTDKSIARSRWSSSWKRIMRFKILYLLLLPELLYFVIFKYIPMFGILIAFKNYNIGLGFWDSPWVGLNNFRNFIDGVYFWDILNNTISISLYKLLFGFIAPIILALLINEVTVSWFKKTVQTVTYLPHFISWVITYGLMVALLSPGEGFVNLIMKQYGFQPISFLTESAWIRPLIISSDIWKEIGWGAILYLAALAGIDPSLYEAARMDGASKWRQLWHVTLPGIRNVIIILFIIRLSTVLDAGFDQIFMMSNTFNADRSDIIDTWVYRQGIEQMQISLATAVGVFKSVIAFVLVVGANKVAKKFDGQIW</sequence>
<evidence type="ECO:0000256" key="1">
    <source>
        <dbReference type="ARBA" id="ARBA00004651"/>
    </source>
</evidence>
<dbReference type="InterPro" id="IPR000515">
    <property type="entry name" value="MetI-like"/>
</dbReference>
<dbReference type="CDD" id="cd06261">
    <property type="entry name" value="TM_PBP2"/>
    <property type="match status" value="1"/>
</dbReference>
<feature type="transmembrane region" description="Helical" evidence="7">
    <location>
        <begin position="135"/>
        <end position="154"/>
    </location>
</feature>
<evidence type="ECO:0000256" key="3">
    <source>
        <dbReference type="ARBA" id="ARBA00022475"/>
    </source>
</evidence>
<dbReference type="Proteomes" id="UP001165962">
    <property type="component" value="Unassembled WGS sequence"/>
</dbReference>
<protein>
    <submittedName>
        <fullName evidence="9">Sugar ABC transporter permease</fullName>
    </submittedName>
</protein>
<keyword evidence="3" id="KW-1003">Cell membrane</keyword>
<dbReference type="SUPFAM" id="SSF161098">
    <property type="entry name" value="MetI-like"/>
    <property type="match status" value="1"/>
</dbReference>
<feature type="transmembrane region" description="Helical" evidence="7">
    <location>
        <begin position="234"/>
        <end position="255"/>
    </location>
</feature>
<feature type="transmembrane region" description="Helical" evidence="7">
    <location>
        <begin position="33"/>
        <end position="60"/>
    </location>
</feature>
<dbReference type="Pfam" id="PF00528">
    <property type="entry name" value="BPD_transp_1"/>
    <property type="match status" value="1"/>
</dbReference>
<evidence type="ECO:0000256" key="7">
    <source>
        <dbReference type="RuleBase" id="RU363032"/>
    </source>
</evidence>
<comment type="subcellular location">
    <subcellularLocation>
        <location evidence="1 7">Cell membrane</location>
        <topology evidence="1 7">Multi-pass membrane protein</topology>
    </subcellularLocation>
</comment>
<dbReference type="PANTHER" id="PTHR43227">
    <property type="entry name" value="BLL4140 PROTEIN"/>
    <property type="match status" value="1"/>
</dbReference>
<dbReference type="InterPro" id="IPR050809">
    <property type="entry name" value="UgpAE/MalFG_permease"/>
</dbReference>
<evidence type="ECO:0000313" key="9">
    <source>
        <dbReference type="EMBL" id="NHN31859.1"/>
    </source>
</evidence>
<proteinExistence type="inferred from homology"/>
<dbReference type="PANTHER" id="PTHR43227:SF11">
    <property type="entry name" value="BLL4140 PROTEIN"/>
    <property type="match status" value="1"/>
</dbReference>
<keyword evidence="4 7" id="KW-0812">Transmembrane</keyword>
<keyword evidence="5 7" id="KW-1133">Transmembrane helix</keyword>
<evidence type="ECO:0000256" key="2">
    <source>
        <dbReference type="ARBA" id="ARBA00022448"/>
    </source>
</evidence>
<feature type="transmembrane region" description="Helical" evidence="7">
    <location>
        <begin position="104"/>
        <end position="123"/>
    </location>
</feature>